<reference evidence="3 4" key="1">
    <citation type="journal article" date="2014" name="Proc. Natl. Acad. Sci. U.S.A.">
        <title>Functional type 2 photosynthetic reaction centers found in the rare bacterial phylum Gemmatimonadetes.</title>
        <authorList>
            <person name="Zeng Y."/>
            <person name="Feng F."/>
            <person name="Medova H."/>
            <person name="Dean J."/>
            <person name="Koblizek M."/>
        </authorList>
    </citation>
    <scope>NUCLEOTIDE SEQUENCE [LARGE SCALE GENOMIC DNA]</scope>
    <source>
        <strain evidence="3 4">AP64</strain>
    </source>
</reference>
<evidence type="ECO:0000259" key="2">
    <source>
        <dbReference type="SMART" id="SM00062"/>
    </source>
</evidence>
<keyword evidence="1" id="KW-0732">Signal</keyword>
<keyword evidence="4" id="KW-1185">Reference proteome</keyword>
<dbReference type="SUPFAM" id="SSF53850">
    <property type="entry name" value="Periplasmic binding protein-like II"/>
    <property type="match status" value="1"/>
</dbReference>
<feature type="domain" description="Solute-binding protein family 3/N-terminal" evidence="2">
    <location>
        <begin position="27"/>
        <end position="262"/>
    </location>
</feature>
<organism evidence="3 4">
    <name type="scientific">Gemmatimonas phototrophica</name>
    <dbReference type="NCBI Taxonomy" id="1379270"/>
    <lineage>
        <taxon>Bacteria</taxon>
        <taxon>Pseudomonadati</taxon>
        <taxon>Gemmatimonadota</taxon>
        <taxon>Gemmatimonadia</taxon>
        <taxon>Gemmatimonadales</taxon>
        <taxon>Gemmatimonadaceae</taxon>
        <taxon>Gemmatimonas</taxon>
    </lineage>
</organism>
<proteinExistence type="predicted"/>
<dbReference type="AlphaFoldDB" id="A0A143BPM3"/>
<accession>A0A143BPM3</accession>
<evidence type="ECO:0000256" key="1">
    <source>
        <dbReference type="ARBA" id="ARBA00022729"/>
    </source>
</evidence>
<protein>
    <recommendedName>
        <fullName evidence="2">Solute-binding protein family 3/N-terminal domain-containing protein</fullName>
    </recommendedName>
</protein>
<dbReference type="SMART" id="SM00062">
    <property type="entry name" value="PBPb"/>
    <property type="match status" value="1"/>
</dbReference>
<dbReference type="STRING" id="1379270.GEMMAAP_03395"/>
<name>A0A143BPM3_9BACT</name>
<evidence type="ECO:0000313" key="3">
    <source>
        <dbReference type="EMBL" id="AMW06522.1"/>
    </source>
</evidence>
<dbReference type="PANTHER" id="PTHR35936">
    <property type="entry name" value="MEMBRANE-BOUND LYTIC MUREIN TRANSGLYCOSYLASE F"/>
    <property type="match status" value="1"/>
</dbReference>
<dbReference type="PANTHER" id="PTHR35936:SF17">
    <property type="entry name" value="ARGININE-BINDING EXTRACELLULAR PROTEIN ARTP"/>
    <property type="match status" value="1"/>
</dbReference>
<dbReference type="KEGG" id="gph:GEMMAAP_03395"/>
<reference evidence="3 4" key="2">
    <citation type="journal article" date="2016" name="Environ. Microbiol. Rep.">
        <title>Metagenomic evidence for the presence of phototrophic Gemmatimonadetes bacteria in diverse environments.</title>
        <authorList>
            <person name="Zeng Y."/>
            <person name="Baumbach J."/>
            <person name="Barbosa E.G."/>
            <person name="Azevedo V."/>
            <person name="Zhang C."/>
            <person name="Koblizek M."/>
        </authorList>
    </citation>
    <scope>NUCLEOTIDE SEQUENCE [LARGE SCALE GENOMIC DNA]</scope>
    <source>
        <strain evidence="3 4">AP64</strain>
    </source>
</reference>
<dbReference type="eggNOG" id="COG0834">
    <property type="taxonomic scope" value="Bacteria"/>
</dbReference>
<evidence type="ECO:0000313" key="4">
    <source>
        <dbReference type="Proteomes" id="UP000076404"/>
    </source>
</evidence>
<dbReference type="InterPro" id="IPR001638">
    <property type="entry name" value="Solute-binding_3/MltF_N"/>
</dbReference>
<sequence>MLLVFGSAACSSPATRDTWDRVQRTGIVRVGYAVEPPFALVDSTGRVSGESPELLRLVMAELGVDSIEWVGTRFGSLILELQQGDFDVIAAGMYITPDRARAVLFSRPTLRDPTALLIRATDSARLTTLADVARNRAARLAIIAGAAEERLALAAGLSPSQLRPVPDPTTGRAAVISGEADAFALSTVSLSLLRRTHPDSTALKVVPLSFPNDPQLHDIALGQPAYAVRLDDITLRSAIDRALGRVLGTPRHRAVQQRFEFDSTFDEPTNSQRPPSAPLP</sequence>
<dbReference type="Gene3D" id="3.40.190.10">
    <property type="entry name" value="Periplasmic binding protein-like II"/>
    <property type="match status" value="2"/>
</dbReference>
<dbReference type="EMBL" id="CP011454">
    <property type="protein sequence ID" value="AMW06522.1"/>
    <property type="molecule type" value="Genomic_DNA"/>
</dbReference>
<dbReference type="Pfam" id="PF00497">
    <property type="entry name" value="SBP_bac_3"/>
    <property type="match status" value="1"/>
</dbReference>
<gene>
    <name evidence="3" type="ORF">GEMMAAP_03395</name>
</gene>
<dbReference type="Proteomes" id="UP000076404">
    <property type="component" value="Chromosome"/>
</dbReference>